<feature type="domain" description="Ig-like" evidence="10">
    <location>
        <begin position="1366"/>
        <end position="1460"/>
    </location>
</feature>
<dbReference type="InterPro" id="IPR013784">
    <property type="entry name" value="Carb-bd-like_fold"/>
</dbReference>
<evidence type="ECO:0000256" key="1">
    <source>
        <dbReference type="ARBA" id="ARBA00004479"/>
    </source>
</evidence>
<dbReference type="GO" id="GO:0005886">
    <property type="term" value="C:plasma membrane"/>
    <property type="evidence" value="ECO:0007669"/>
    <property type="project" value="TreeGrafter"/>
</dbReference>
<keyword evidence="5" id="KW-0106">Calcium</keyword>
<keyword evidence="8" id="KW-0325">Glycoprotein</keyword>
<comment type="caution">
    <text evidence="11">The sequence shown here is derived from an EMBL/GenBank/DDBJ whole genome shotgun (WGS) entry which is preliminary data.</text>
</comment>
<evidence type="ECO:0000256" key="2">
    <source>
        <dbReference type="ARBA" id="ARBA00004613"/>
    </source>
</evidence>
<evidence type="ECO:0000313" key="12">
    <source>
        <dbReference type="Proteomes" id="UP000321577"/>
    </source>
</evidence>
<dbReference type="InterPro" id="IPR028974">
    <property type="entry name" value="TSP_type-3_rpt"/>
</dbReference>
<evidence type="ECO:0000256" key="4">
    <source>
        <dbReference type="ARBA" id="ARBA00022729"/>
    </source>
</evidence>
<evidence type="ECO:0000256" key="5">
    <source>
        <dbReference type="ARBA" id="ARBA00022837"/>
    </source>
</evidence>
<evidence type="ECO:0000313" key="11">
    <source>
        <dbReference type="EMBL" id="GEP42064.1"/>
    </source>
</evidence>
<reference evidence="11 12" key="1">
    <citation type="submission" date="2019-07" db="EMBL/GenBank/DDBJ databases">
        <title>Whole genome shotgun sequence of Brevifollis gellanilyticus NBRC 108608.</title>
        <authorList>
            <person name="Hosoyama A."/>
            <person name="Uohara A."/>
            <person name="Ohji S."/>
            <person name="Ichikawa N."/>
        </authorList>
    </citation>
    <scope>NUCLEOTIDE SEQUENCE [LARGE SCALE GENOMIC DNA]</scope>
    <source>
        <strain evidence="11 12">NBRC 108608</strain>
    </source>
</reference>
<dbReference type="GO" id="GO:0005911">
    <property type="term" value="C:cell-cell junction"/>
    <property type="evidence" value="ECO:0007669"/>
    <property type="project" value="TreeGrafter"/>
</dbReference>
<dbReference type="InterPro" id="IPR059100">
    <property type="entry name" value="TSP3_bac"/>
</dbReference>
<name>A0A512M5R8_9BACT</name>
<dbReference type="Pfam" id="PF07679">
    <property type="entry name" value="I-set"/>
    <property type="match status" value="1"/>
</dbReference>
<dbReference type="Pfam" id="PF18884">
    <property type="entry name" value="TSP3_bac"/>
    <property type="match status" value="4"/>
</dbReference>
<dbReference type="Pfam" id="PF08309">
    <property type="entry name" value="LVIVD"/>
    <property type="match status" value="5"/>
</dbReference>
<evidence type="ECO:0000256" key="3">
    <source>
        <dbReference type="ARBA" id="ARBA00022525"/>
    </source>
</evidence>
<dbReference type="InterPro" id="IPR003599">
    <property type="entry name" value="Ig_sub"/>
</dbReference>
<feature type="domain" description="Ig-like" evidence="10">
    <location>
        <begin position="1170"/>
        <end position="1265"/>
    </location>
</feature>
<dbReference type="Pfam" id="PF17957">
    <property type="entry name" value="Big_7"/>
    <property type="match status" value="2"/>
</dbReference>
<keyword evidence="6" id="KW-0472">Membrane</keyword>
<organism evidence="11 12">
    <name type="scientific">Brevifollis gellanilyticus</name>
    <dbReference type="NCBI Taxonomy" id="748831"/>
    <lineage>
        <taxon>Bacteria</taxon>
        <taxon>Pseudomonadati</taxon>
        <taxon>Verrucomicrobiota</taxon>
        <taxon>Verrucomicrobiia</taxon>
        <taxon>Verrucomicrobiales</taxon>
        <taxon>Verrucomicrobiaceae</taxon>
    </lineage>
</organism>
<dbReference type="SUPFAM" id="SSF52317">
    <property type="entry name" value="Class I glutamine amidotransferase-like"/>
    <property type="match status" value="1"/>
</dbReference>
<proteinExistence type="predicted"/>
<keyword evidence="9" id="KW-0393">Immunoglobulin domain</keyword>
<evidence type="ECO:0000259" key="10">
    <source>
        <dbReference type="PROSITE" id="PS50835"/>
    </source>
</evidence>
<gene>
    <name evidence="11" type="ORF">BGE01nite_13550</name>
</gene>
<evidence type="ECO:0000256" key="8">
    <source>
        <dbReference type="ARBA" id="ARBA00023180"/>
    </source>
</evidence>
<dbReference type="Pfam" id="PF13620">
    <property type="entry name" value="CarboxypepD_reg"/>
    <property type="match status" value="1"/>
</dbReference>
<keyword evidence="3" id="KW-0964">Secreted</keyword>
<dbReference type="SMART" id="SM00635">
    <property type="entry name" value="BID_2"/>
    <property type="match status" value="2"/>
</dbReference>
<accession>A0A512M5R8</accession>
<dbReference type="SUPFAM" id="SSF49452">
    <property type="entry name" value="Starch-binding domain-like"/>
    <property type="match status" value="3"/>
</dbReference>
<dbReference type="InterPro" id="IPR007110">
    <property type="entry name" value="Ig-like_dom"/>
</dbReference>
<dbReference type="SUPFAM" id="SSF103647">
    <property type="entry name" value="TSP type-3 repeat"/>
    <property type="match status" value="1"/>
</dbReference>
<dbReference type="Gene3D" id="2.60.40.10">
    <property type="entry name" value="Immunoglobulins"/>
    <property type="match status" value="7"/>
</dbReference>
<keyword evidence="4" id="KW-0732">Signal</keyword>
<feature type="domain" description="Ig-like" evidence="10">
    <location>
        <begin position="2345"/>
        <end position="2436"/>
    </location>
</feature>
<sequence length="2445" mass="251738">MADPLPPGTIVSVLNRSVQVREDGTWNLPNIPANTGLVRARATYTKDGVTQSGQSDFFLVPANGSVTVPDIILGAVSPIPKELKVTSTATTLTTRGATAQLTATATYPDGTVKDVTSPALGTSFFISNTTIASVSDSGLVTANAAGTVILSATNDGAVGIIQLRVAFSSTDSDGDGIPDEIEVANRLNPNEPVDAKEDPDGDGLSNFEELMVYGTDPFRADTDGDGIKDRQEVLGTLGKVTNPLLRDTDGDGINDALEYQTGTDPTDSNSKNFAAALDSLQVTPSAMVLTVNSILGEASQQLSVVGRFKDGSTLDLTPTSRGTNYVSSNLFVANFGSPDGRVFAGDDGTAVLTVTSNGFSKTVNVTVQSFAPVARSFVDIPGFANAVAVQGSYAYVAAGASGLQVVDVSDPRNPVIVGSLDTPGNANDVRVSGNLAYVADGTAGLRVISIAKPTAPVSIGSVDTPGEAWDLVLVGTRVYLADGSEGLKVIDASVPSVPSIIGSLIVNGTAKGVDVSGTTVALAVGYGGLLVVDVANPAQPVLVGTAAYSSADARDVALSGTYAFVADTSLSLMPVNLANRAAPVVGTPPSISTGGRLECVVMDGRFAIGADINFVNGVPITDVSTPATPVPKAILDFGQYRDDDGHGIAVQGGYAYLAAAYGSAFVENGTYGTSRLYIGQYQVIEDNAGIPPQVFITSPASGATVTEGSTITVKVNASDDVEVAAVRLLVNGVQVNSDSGAPYELTYDVPLGATTLTLQAQAVDFGNNATTSASVVVNVSPDLPPTATIAAPAEGAVLFEEQTVTFTGSAVDDLGVVSMKFYVEGVLADTDTSAPYQTTFVVPLGVTSRSLRVEAVDTAGHTATSATRVLQVVPDPKTTVIGKVVDPAGASVVGAAVTLNFGGTATTAINGSFSISNVPTVRGNIVASVTANVGGKNLKGTSAAIPPNPGAVTDLGIISFRDELALLIVCSDSSPPTSQMLASGYFSKVDVYYSNYQTPTLSYLQQYDAVLHYSNNYPGDANALGNVLADFVDAGGAVALATYSYSSPWSVAGRIMQTGYSPFKNVQSNGTPTGNLVAVVPGHPIFEEDVLTGLHYFNNYNFARPTLDTNAILLATDGSGVNMIAVNAAGNMVGLNLFPALYGGNNENVYKLIANAVFYVGGGSVVSKSPKFTTHPADQTVNAGLNATFSVVVTGDPAPSIKWQRSVNSGASWTDLVNGPGHNGVTTSVLSVMNLTANQSGHRYRVVATNTLGSMNSNSATLLVSSVPVIVSHPTSATLFIGDEAVFEVAVAGHPAPQYQWQISTNGGDTWTDLVEGAAYVGVQTASLHVPDLTLNMSSSRFRVVVTNALGATTSNAATLTVRSAPVITQHPADVTVNSGSAAQFSIVASGTPEPSYQWQEMGQGGFSWTNLENTGPYSGTHGTTLTVTSSPLLGGMHYRCVATNIYGSRTSDLAHLFVNYAPIFSTQPANWTVIAGDGVMLTAGVNAVPMAMLQWQTSVNGGGAWTDLVDDGVFTGTNTHQLSFMSTLAQNGHLFRLRATNNLGTTASNPATLTVTATGVMSLQLTPATLTSTSTSSAVLQIKGMTAGDTAAVERFVDVNGNGIIDAADFLAEKFAVTSGEVASIGGVRNPFVAGDEDGAADGQISVKITPSVGSEFGRLAGAHILRVSSPFENFAPLTTTLTLTQPALAQSFTGTITDGANRVPYASVVLLDASTEEFVVGALANSTGKYTITAPPGTYKVVAFKSGFVTNFAAAPPVALAAGATVSRVVTLTAATTSISGVVTGQFVAEGFAESGFSGVQVFATSQGGLAAVTQTDDLGHYLLPVTSGIWSVTTSEESLRRLGYVGVNYDTTPLSVSTQAGAVTGANHSVYPATALIQGTVRGPNGNPLPGIMLDASHNYGTLEVGNLLTDAAGHYVMPVTDGPWVIYIAHDSPGLTGLLVPDGTEFHLNYYEVRQADFSLVAATTQITGSVKDGGNLPISGVRVYASSTLGGVNFSSSATTSATGQYSLAVCAGHWTVSVAADELRSRGYVWPSEQTAMVAGAPVIRNFVAPQASATIFGSLKDDHGTPITGVPVYGESTFAGVVYYGTALTNELGNYSLPIFPGSWAVSVSEEALQFRGYVAPMSRSVMVPAGTAVLNLVAPVATGAVTGSVTDENFAPISGVRVFGDLTLGNVGYAASGVTDDDGLYFIPLFNGNWSVSVDNDDLQALGYVIPEAQEALVNDEFYDLNFTAMSASASIKGFLRNPQNQPIAGVQMFGFIAADGYHSFDITNTLGAYTLPATAGLWNVGPSAEDLQAQGYLPPVNQDVLVNAGGISMLDFVANTPGGQPQVASAFVAPLPEITLQPASQSVVAGQKVAFRVATSGGSVSLQWQVSSNDGTTWTEIGNGASYKGATSAVLYVTTDLDLNGRRYRCVVTHANGTLISSGAVLTVRAPRQTTP</sequence>
<dbReference type="InterPro" id="IPR013783">
    <property type="entry name" value="Ig-like_fold"/>
</dbReference>
<protein>
    <recommendedName>
        <fullName evidence="10">Ig-like domain-containing protein</fullName>
    </recommendedName>
</protein>
<dbReference type="InterPro" id="IPR036179">
    <property type="entry name" value="Ig-like_dom_sf"/>
</dbReference>
<keyword evidence="7" id="KW-1015">Disulfide bond</keyword>
<dbReference type="InterPro" id="IPR029062">
    <property type="entry name" value="Class_I_gatase-like"/>
</dbReference>
<dbReference type="GO" id="GO:0030246">
    <property type="term" value="F:carbohydrate binding"/>
    <property type="evidence" value="ECO:0007669"/>
    <property type="project" value="InterPro"/>
</dbReference>
<dbReference type="InterPro" id="IPR008969">
    <property type="entry name" value="CarboxyPept-like_regulatory"/>
</dbReference>
<dbReference type="EMBL" id="BKAG01000007">
    <property type="protein sequence ID" value="GEP42064.1"/>
    <property type="molecule type" value="Genomic_DNA"/>
</dbReference>
<dbReference type="InterPro" id="IPR013098">
    <property type="entry name" value="Ig_I-set"/>
</dbReference>
<dbReference type="InterPro" id="IPR003343">
    <property type="entry name" value="Big_2"/>
</dbReference>
<dbReference type="InterPro" id="IPR008964">
    <property type="entry name" value="Invasin/intimin_cell_adhesion"/>
</dbReference>
<dbReference type="SUPFAM" id="SSF101908">
    <property type="entry name" value="Putative isomerase YbhE"/>
    <property type="match status" value="1"/>
</dbReference>
<dbReference type="GO" id="GO:0098609">
    <property type="term" value="P:cell-cell adhesion"/>
    <property type="evidence" value="ECO:0007669"/>
    <property type="project" value="TreeGrafter"/>
</dbReference>
<dbReference type="PANTHER" id="PTHR11640:SF164">
    <property type="entry name" value="MAM DOMAIN-CONTAINING GLYCOSYLPHOSPHATIDYLINOSITOL ANCHOR PROTEIN 1"/>
    <property type="match status" value="1"/>
</dbReference>
<dbReference type="Gene3D" id="2.60.40.1080">
    <property type="match status" value="2"/>
</dbReference>
<evidence type="ECO:0000256" key="6">
    <source>
        <dbReference type="ARBA" id="ARBA00023136"/>
    </source>
</evidence>
<evidence type="ECO:0000256" key="7">
    <source>
        <dbReference type="ARBA" id="ARBA00023157"/>
    </source>
</evidence>
<dbReference type="PROSITE" id="PS00018">
    <property type="entry name" value="EF_HAND_1"/>
    <property type="match status" value="1"/>
</dbReference>
<dbReference type="Gene3D" id="2.60.40.1120">
    <property type="entry name" value="Carboxypeptidase-like, regulatory domain"/>
    <property type="match status" value="2"/>
</dbReference>
<comment type="subcellular location">
    <subcellularLocation>
        <location evidence="1">Membrane</location>
        <topology evidence="1">Single-pass type I membrane protein</topology>
    </subcellularLocation>
    <subcellularLocation>
        <location evidence="2">Secreted</location>
    </subcellularLocation>
</comment>
<dbReference type="RefSeq" id="WP_170266647.1">
    <property type="nucleotide sequence ID" value="NZ_BKAG01000007.1"/>
</dbReference>
<dbReference type="InterPro" id="IPR051275">
    <property type="entry name" value="Cell_adhesion_signaling"/>
</dbReference>
<dbReference type="Proteomes" id="UP000321577">
    <property type="component" value="Unassembled WGS sequence"/>
</dbReference>
<dbReference type="GO" id="GO:0005509">
    <property type="term" value="F:calcium ion binding"/>
    <property type="evidence" value="ECO:0007669"/>
    <property type="project" value="InterPro"/>
</dbReference>
<dbReference type="InterPro" id="IPR018247">
    <property type="entry name" value="EF_Hand_1_Ca_BS"/>
</dbReference>
<dbReference type="SMART" id="SM00409">
    <property type="entry name" value="IG"/>
    <property type="match status" value="5"/>
</dbReference>
<dbReference type="InterPro" id="IPR013211">
    <property type="entry name" value="LVIVD"/>
</dbReference>
<dbReference type="PROSITE" id="PS50835">
    <property type="entry name" value="IG_LIKE"/>
    <property type="match status" value="3"/>
</dbReference>
<dbReference type="SUPFAM" id="SSF49373">
    <property type="entry name" value="Invasin/intimin cell-adhesion fragments"/>
    <property type="match status" value="1"/>
</dbReference>
<evidence type="ECO:0000256" key="9">
    <source>
        <dbReference type="ARBA" id="ARBA00023319"/>
    </source>
</evidence>
<dbReference type="Pfam" id="PF13927">
    <property type="entry name" value="Ig_3"/>
    <property type="match status" value="1"/>
</dbReference>
<dbReference type="PANTHER" id="PTHR11640">
    <property type="entry name" value="NEPHRIN"/>
    <property type="match status" value="1"/>
</dbReference>
<dbReference type="SUPFAM" id="SSF48726">
    <property type="entry name" value="Immunoglobulin"/>
    <property type="match status" value="5"/>
</dbReference>
<dbReference type="SUPFAM" id="SSF49464">
    <property type="entry name" value="Carboxypeptidase regulatory domain-like"/>
    <property type="match status" value="2"/>
</dbReference>
<dbReference type="GO" id="GO:0050839">
    <property type="term" value="F:cell adhesion molecule binding"/>
    <property type="evidence" value="ECO:0007669"/>
    <property type="project" value="TreeGrafter"/>
</dbReference>
<keyword evidence="12" id="KW-1185">Reference proteome</keyword>